<sequence>APYGVHCLSTSLQSKTPKELLNFLESCPLAETKRMPSRMGGRGRSSNFILLLSSILFLRLSVTFGPNRIISKLDSQPSDNWLNLFRHMMRRRAQQGGGGNNNNKCNDNIFIFPREDRALHGTISGNIDTDWWRGNGVQIPINISTVDLTYAGARHVNGTLGMIVNPSTQRLKPFDYTSCLHQKTSNIKDYNTICPLTKEGIGGVGGHKVLEKIKRGVMRSREFLKYQQEAIRQIHHTMISDSELTKTLPMGMKTLPTGMNNMKPRAKKSRILCIIYTAHLPPNYDNPNLRAQAETWGAQCDGFIAASNVTDHSAGSIYLQHKGPEAYSNMWQKVRSMWAYVHEHYREEFDYFHIGGDDTYIVVENLRAYIDGPKVIQLENSYHDEFTAPHWMPPRNGPKALATWIPHAKKPIVIAGGPGYTLNRAMVDSLMSLIQERMY</sequence>
<comment type="caution">
    <text evidence="7">The sequence shown here is derived from an EMBL/GenBank/DDBJ whole genome shotgun (WGS) entry which is preliminary data.</text>
</comment>
<organism evidence="7 8">
    <name type="scientific">Cyclostephanos tholiformis</name>
    <dbReference type="NCBI Taxonomy" id="382380"/>
    <lineage>
        <taxon>Eukaryota</taxon>
        <taxon>Sar</taxon>
        <taxon>Stramenopiles</taxon>
        <taxon>Ochrophyta</taxon>
        <taxon>Bacillariophyta</taxon>
        <taxon>Coscinodiscophyceae</taxon>
        <taxon>Thalassiosirophycidae</taxon>
        <taxon>Stephanodiscales</taxon>
        <taxon>Stephanodiscaceae</taxon>
        <taxon>Cyclostephanos</taxon>
    </lineage>
</organism>
<dbReference type="PANTHER" id="PTHR23033:SF14">
    <property type="entry name" value="GLYCOPROTEIN-N-ACETYLGALACTOSAMINE 3-BETA-GALACTOSYLTRANSFERASE 1-RELATED"/>
    <property type="match status" value="1"/>
</dbReference>
<keyword evidence="4" id="KW-0735">Signal-anchor</keyword>
<accession>A0ABD3RYW0</accession>
<evidence type="ECO:0000256" key="1">
    <source>
        <dbReference type="ARBA" id="ARBA00004606"/>
    </source>
</evidence>
<keyword evidence="6" id="KW-0472">Membrane</keyword>
<feature type="non-terminal residue" evidence="7">
    <location>
        <position position="1"/>
    </location>
</feature>
<keyword evidence="5" id="KW-1133">Transmembrane helix</keyword>
<evidence type="ECO:0000256" key="4">
    <source>
        <dbReference type="ARBA" id="ARBA00022968"/>
    </source>
</evidence>
<name>A0ABD3RYW0_9STRA</name>
<evidence type="ECO:0008006" key="9">
    <source>
        <dbReference type="Google" id="ProtNLM"/>
    </source>
</evidence>
<dbReference type="InterPro" id="IPR026050">
    <property type="entry name" value="C1GALT1/C1GALT1_chp1"/>
</dbReference>
<protein>
    <recommendedName>
        <fullName evidence="9">N-acetylgalactosaminide beta-1,3-galactosyltransferase</fullName>
    </recommendedName>
</protein>
<gene>
    <name evidence="7" type="ORF">ACHAXA_005027</name>
</gene>
<comment type="subcellular location">
    <subcellularLocation>
        <location evidence="1">Membrane</location>
        <topology evidence="1">Single-pass type II membrane protein</topology>
    </subcellularLocation>
</comment>
<evidence type="ECO:0000256" key="5">
    <source>
        <dbReference type="ARBA" id="ARBA00022989"/>
    </source>
</evidence>
<dbReference type="PANTHER" id="PTHR23033">
    <property type="entry name" value="BETA1,3-GALACTOSYLTRANSFERASE"/>
    <property type="match status" value="1"/>
</dbReference>
<evidence type="ECO:0000313" key="7">
    <source>
        <dbReference type="EMBL" id="KAL3817392.1"/>
    </source>
</evidence>
<keyword evidence="3" id="KW-0812">Transmembrane</keyword>
<dbReference type="EMBL" id="JALLPB020000106">
    <property type="protein sequence ID" value="KAL3817392.1"/>
    <property type="molecule type" value="Genomic_DNA"/>
</dbReference>
<evidence type="ECO:0000256" key="3">
    <source>
        <dbReference type="ARBA" id="ARBA00022692"/>
    </source>
</evidence>
<dbReference type="GO" id="GO:0016020">
    <property type="term" value="C:membrane"/>
    <property type="evidence" value="ECO:0007669"/>
    <property type="project" value="UniProtKB-SubCell"/>
</dbReference>
<evidence type="ECO:0000313" key="8">
    <source>
        <dbReference type="Proteomes" id="UP001530377"/>
    </source>
</evidence>
<dbReference type="AlphaFoldDB" id="A0ABD3RYW0"/>
<proteinExistence type="inferred from homology"/>
<dbReference type="Proteomes" id="UP001530377">
    <property type="component" value="Unassembled WGS sequence"/>
</dbReference>
<evidence type="ECO:0000256" key="2">
    <source>
        <dbReference type="ARBA" id="ARBA00006462"/>
    </source>
</evidence>
<keyword evidence="8" id="KW-1185">Reference proteome</keyword>
<reference evidence="7 8" key="1">
    <citation type="submission" date="2024-10" db="EMBL/GenBank/DDBJ databases">
        <title>Updated reference genomes for cyclostephanoid diatoms.</title>
        <authorList>
            <person name="Roberts W.R."/>
            <person name="Alverson A.J."/>
        </authorList>
    </citation>
    <scope>NUCLEOTIDE SEQUENCE [LARGE SCALE GENOMIC DNA]</scope>
    <source>
        <strain evidence="7 8">AJA228-03</strain>
    </source>
</reference>
<comment type="similarity">
    <text evidence="2">Belongs to the glycosyltransferase 31 family. Beta3-Gal-T subfamily.</text>
</comment>
<evidence type="ECO:0000256" key="6">
    <source>
        <dbReference type="ARBA" id="ARBA00023136"/>
    </source>
</evidence>
<dbReference type="Gene3D" id="3.90.550.50">
    <property type="match status" value="1"/>
</dbReference>